<protein>
    <submittedName>
        <fullName evidence="1">Uncharacterized protein</fullName>
    </submittedName>
</protein>
<organism evidence="1">
    <name type="scientific">Bradyrhizobium sp. LLZ17</name>
    <dbReference type="NCBI Taxonomy" id="3239388"/>
    <lineage>
        <taxon>Bacteria</taxon>
        <taxon>Pseudomonadati</taxon>
        <taxon>Pseudomonadota</taxon>
        <taxon>Alphaproteobacteria</taxon>
        <taxon>Hyphomicrobiales</taxon>
        <taxon>Nitrobacteraceae</taxon>
        <taxon>Bradyrhizobium</taxon>
    </lineage>
</organism>
<reference evidence="1" key="1">
    <citation type="submission" date="2024-08" db="EMBL/GenBank/DDBJ databases">
        <authorList>
            <person name="Chaddad Z."/>
            <person name="Lamrabet M."/>
            <person name="Bouhnik O."/>
            <person name="Alami S."/>
            <person name="Wipf D."/>
            <person name="Courty P.E."/>
            <person name="Missbah El Idrissi M."/>
        </authorList>
    </citation>
    <scope>NUCLEOTIDE SEQUENCE</scope>
    <source>
        <strain evidence="1">LLZ17</strain>
    </source>
</reference>
<sequence>MSDAFDQWVEWRHKAPGDRRSIPAELYAAVMSLPETDRSDRQRVNEVVRSHDEARREGRTVWLYLDYDEAGAPRTMEDPGWVKVFASADVAERWFKENDPEGVAWEYEVEGGRARGSVWLCSRDPASRAIGDPDWAKLFASIKAAEKWLEDNDPMGKIWEHPVQE</sequence>
<evidence type="ECO:0000313" key="1">
    <source>
        <dbReference type="EMBL" id="XDV56835.1"/>
    </source>
</evidence>
<dbReference type="RefSeq" id="WP_369721281.1">
    <property type="nucleotide sequence ID" value="NZ_CP165734.1"/>
</dbReference>
<dbReference type="AlphaFoldDB" id="A0AB39XG10"/>
<proteinExistence type="predicted"/>
<accession>A0AB39XG10</accession>
<name>A0AB39XG10_9BRAD</name>
<gene>
    <name evidence="1" type="ORF">AB8Z38_30190</name>
</gene>
<dbReference type="EMBL" id="CP165734">
    <property type="protein sequence ID" value="XDV56835.1"/>
    <property type="molecule type" value="Genomic_DNA"/>
</dbReference>